<proteinExistence type="inferred from homology"/>
<keyword evidence="2" id="KW-0479">Metal-binding</keyword>
<dbReference type="Pfam" id="PF01435">
    <property type="entry name" value="Peptidase_M48"/>
    <property type="match status" value="1"/>
</dbReference>
<dbReference type="RefSeq" id="WP_013536962.1">
    <property type="nucleotide sequence ID" value="NC_014926.1"/>
</dbReference>
<dbReference type="KEGG" id="tam:Theam_0203"/>
<accession>E8T3W6</accession>
<comment type="cofactor">
    <cofactor evidence="6">
        <name>Zn(2+)</name>
        <dbReference type="ChEBI" id="CHEBI:29105"/>
    </cofactor>
    <text evidence="6">Binds 1 zinc ion per subunit.</text>
</comment>
<evidence type="ECO:0000313" key="10">
    <source>
        <dbReference type="Proteomes" id="UP000006362"/>
    </source>
</evidence>
<gene>
    <name evidence="9" type="ordered locus">Theam_0203</name>
</gene>
<dbReference type="GO" id="GO:0004222">
    <property type="term" value="F:metalloendopeptidase activity"/>
    <property type="evidence" value="ECO:0007669"/>
    <property type="project" value="InterPro"/>
</dbReference>
<keyword evidence="4 6" id="KW-0862">Zinc</keyword>
<dbReference type="GO" id="GO:0016020">
    <property type="term" value="C:membrane"/>
    <property type="evidence" value="ECO:0007669"/>
    <property type="project" value="TreeGrafter"/>
</dbReference>
<feature type="chain" id="PRO_5003230489" evidence="7">
    <location>
        <begin position="20"/>
        <end position="401"/>
    </location>
</feature>
<dbReference type="EMBL" id="CP002444">
    <property type="protein sequence ID" value="ADU96176.1"/>
    <property type="molecule type" value="Genomic_DNA"/>
</dbReference>
<evidence type="ECO:0000256" key="4">
    <source>
        <dbReference type="ARBA" id="ARBA00022833"/>
    </source>
</evidence>
<dbReference type="AlphaFoldDB" id="E8T3W6"/>
<evidence type="ECO:0000256" key="7">
    <source>
        <dbReference type="SAM" id="SignalP"/>
    </source>
</evidence>
<sequence>MRRVAVAAALLFLHSSAYGFDFSVLQKAAVATLKIMNEVGIKTDDKLRFDFDCKEPVRTFDKTVLLKIVASYGREDNLKLIETYLRSTPWFPVSVEEMIGKRVVDNNIEKGVILTRKEAPKLYAILDAQADFVLKGVKKLVGTQELPYRFHFYIYDSLDKNAFSLPGGYILVSKRLVEEVRMEERRNRHFKTKRHDKRDFLRFTLAHEISHNLRRHYSLKVQDVIVNGIEDQQALKRLLKGLKDSYALIDLKHLKFSAKDLDKFQHQVEEVDNDVKTLISLFDRGVKRMLEEKRKSLFVYGNFEKEADACALRILSVEYDRKELPSLVNNFLRNLPDVSYYKKREPFSFNPSLEKLVTSAGTDFKQLIDFYIEQSNFIHPSSKERERFLESLLSKYEHGHG</sequence>
<feature type="signal peptide" evidence="7">
    <location>
        <begin position="1"/>
        <end position="19"/>
    </location>
</feature>
<dbReference type="Gene3D" id="3.30.2010.10">
    <property type="entry name" value="Metalloproteases ('zincins'), catalytic domain"/>
    <property type="match status" value="1"/>
</dbReference>
<keyword evidence="1 6" id="KW-0645">Protease</keyword>
<protein>
    <submittedName>
        <fullName evidence="9">Peptidase M48 Ste24p</fullName>
    </submittedName>
</protein>
<reference evidence="9" key="1">
    <citation type="submission" date="2011-01" db="EMBL/GenBank/DDBJ databases">
        <title>Complete sequence of chromosome of Thermovibrio ammonificans HB-1.</title>
        <authorList>
            <consortium name="US DOE Joint Genome Institute"/>
            <person name="Lucas S."/>
            <person name="Copeland A."/>
            <person name="Lapidus A."/>
            <person name="Cheng J.-F."/>
            <person name="Goodwin L."/>
            <person name="Pitluck S."/>
            <person name="Davenport K."/>
            <person name="Detter J.C."/>
            <person name="Han C."/>
            <person name="Tapia R."/>
            <person name="Land M."/>
            <person name="Hauser L."/>
            <person name="Kyrpides N."/>
            <person name="Ivanova N."/>
            <person name="Ovchinnikova G."/>
            <person name="Vetriani C."/>
            <person name="Woyke T."/>
        </authorList>
    </citation>
    <scope>NUCLEOTIDE SEQUENCE [LARGE SCALE GENOMIC DNA]</scope>
    <source>
        <strain evidence="9">HB-1</strain>
    </source>
</reference>
<evidence type="ECO:0000256" key="5">
    <source>
        <dbReference type="ARBA" id="ARBA00023049"/>
    </source>
</evidence>
<dbReference type="PANTHER" id="PTHR22726:SF1">
    <property type="entry name" value="METALLOENDOPEPTIDASE OMA1, MITOCHONDRIAL"/>
    <property type="match status" value="1"/>
</dbReference>
<dbReference type="eggNOG" id="COG0501">
    <property type="taxonomic scope" value="Bacteria"/>
</dbReference>
<dbReference type="InterPro" id="IPR001915">
    <property type="entry name" value="Peptidase_M48"/>
</dbReference>
<evidence type="ECO:0000259" key="8">
    <source>
        <dbReference type="Pfam" id="PF01435"/>
    </source>
</evidence>
<dbReference type="GO" id="GO:0051603">
    <property type="term" value="P:proteolysis involved in protein catabolic process"/>
    <property type="evidence" value="ECO:0007669"/>
    <property type="project" value="TreeGrafter"/>
</dbReference>
<dbReference type="OrthoDB" id="9810445at2"/>
<feature type="domain" description="Peptidase M48" evidence="8">
    <location>
        <begin position="146"/>
        <end position="219"/>
    </location>
</feature>
<dbReference type="Proteomes" id="UP000006362">
    <property type="component" value="Chromosome"/>
</dbReference>
<keyword evidence="5 6" id="KW-0482">Metalloprotease</keyword>
<keyword evidence="10" id="KW-1185">Reference proteome</keyword>
<dbReference type="PANTHER" id="PTHR22726">
    <property type="entry name" value="METALLOENDOPEPTIDASE OMA1"/>
    <property type="match status" value="1"/>
</dbReference>
<keyword evidence="7" id="KW-0732">Signal</keyword>
<organism evidence="9 10">
    <name type="scientific">Thermovibrio ammonificans (strain DSM 15698 / JCM 12110 / HB-1)</name>
    <dbReference type="NCBI Taxonomy" id="648996"/>
    <lineage>
        <taxon>Bacteria</taxon>
        <taxon>Pseudomonadati</taxon>
        <taxon>Aquificota</taxon>
        <taxon>Aquificia</taxon>
        <taxon>Desulfurobacteriales</taxon>
        <taxon>Desulfurobacteriaceae</taxon>
        <taxon>Thermovibrio</taxon>
    </lineage>
</organism>
<name>E8T3W6_THEA1</name>
<evidence type="ECO:0000313" key="9">
    <source>
        <dbReference type="EMBL" id="ADU96176.1"/>
    </source>
</evidence>
<evidence type="ECO:0000256" key="1">
    <source>
        <dbReference type="ARBA" id="ARBA00022670"/>
    </source>
</evidence>
<dbReference type="STRING" id="648996.Theam_0203"/>
<comment type="similarity">
    <text evidence="6">Belongs to the peptidase M48 family.</text>
</comment>
<evidence type="ECO:0000256" key="3">
    <source>
        <dbReference type="ARBA" id="ARBA00022801"/>
    </source>
</evidence>
<evidence type="ECO:0000256" key="6">
    <source>
        <dbReference type="RuleBase" id="RU003983"/>
    </source>
</evidence>
<dbReference type="HOGENOM" id="CLU_686822_0_0_0"/>
<evidence type="ECO:0000256" key="2">
    <source>
        <dbReference type="ARBA" id="ARBA00022723"/>
    </source>
</evidence>
<dbReference type="InterPro" id="IPR051156">
    <property type="entry name" value="Mito/Outer_Membr_Metalloprot"/>
</dbReference>
<dbReference type="GO" id="GO:0046872">
    <property type="term" value="F:metal ion binding"/>
    <property type="evidence" value="ECO:0007669"/>
    <property type="project" value="UniProtKB-KW"/>
</dbReference>
<keyword evidence="3 6" id="KW-0378">Hydrolase</keyword>